<dbReference type="CDD" id="cd00082">
    <property type="entry name" value="HisKA"/>
    <property type="match status" value="1"/>
</dbReference>
<keyword evidence="7" id="KW-1133">Transmembrane helix</keyword>
<dbReference type="RefSeq" id="WP_252820621.1">
    <property type="nucleotide sequence ID" value="NZ_JAMXQS010000007.1"/>
</dbReference>
<evidence type="ECO:0000256" key="4">
    <source>
        <dbReference type="ARBA" id="ARBA00022679"/>
    </source>
</evidence>
<keyword evidence="6" id="KW-0175">Coiled coil</keyword>
<dbReference type="PANTHER" id="PTHR42878">
    <property type="entry name" value="TWO-COMPONENT HISTIDINE KINASE"/>
    <property type="match status" value="1"/>
</dbReference>
<evidence type="ECO:0000313" key="10">
    <source>
        <dbReference type="Proteomes" id="UP001205906"/>
    </source>
</evidence>
<evidence type="ECO:0000256" key="2">
    <source>
        <dbReference type="ARBA" id="ARBA00012438"/>
    </source>
</evidence>
<organism evidence="9 10">
    <name type="scientific">Mesorhizobium liriopis</name>
    <dbReference type="NCBI Taxonomy" id="2953882"/>
    <lineage>
        <taxon>Bacteria</taxon>
        <taxon>Pseudomonadati</taxon>
        <taxon>Pseudomonadota</taxon>
        <taxon>Alphaproteobacteria</taxon>
        <taxon>Hyphomicrobiales</taxon>
        <taxon>Phyllobacteriaceae</taxon>
        <taxon>Mesorhizobium</taxon>
    </lineage>
</organism>
<dbReference type="EC" id="2.7.13.3" evidence="2"/>
<dbReference type="SMART" id="SM00388">
    <property type="entry name" value="HisKA"/>
    <property type="match status" value="1"/>
</dbReference>
<dbReference type="InterPro" id="IPR050351">
    <property type="entry name" value="BphY/WalK/GraS-like"/>
</dbReference>
<dbReference type="InterPro" id="IPR004358">
    <property type="entry name" value="Sig_transdc_His_kin-like_C"/>
</dbReference>
<keyword evidence="9" id="KW-0067">ATP-binding</keyword>
<feature type="transmembrane region" description="Helical" evidence="7">
    <location>
        <begin position="20"/>
        <end position="47"/>
    </location>
</feature>
<dbReference type="Pfam" id="PF02518">
    <property type="entry name" value="HATPase_c"/>
    <property type="match status" value="1"/>
</dbReference>
<dbReference type="Gene3D" id="3.30.450.20">
    <property type="entry name" value="PAS domain"/>
    <property type="match status" value="2"/>
</dbReference>
<feature type="coiled-coil region" evidence="6">
    <location>
        <begin position="533"/>
        <end position="567"/>
    </location>
</feature>
<dbReference type="SUPFAM" id="SSF47384">
    <property type="entry name" value="Homodimeric domain of signal transducing histidine kinase"/>
    <property type="match status" value="1"/>
</dbReference>
<dbReference type="Proteomes" id="UP001205906">
    <property type="component" value="Unassembled WGS sequence"/>
</dbReference>
<evidence type="ECO:0000256" key="6">
    <source>
        <dbReference type="SAM" id="Coils"/>
    </source>
</evidence>
<dbReference type="PROSITE" id="PS50109">
    <property type="entry name" value="HIS_KIN"/>
    <property type="match status" value="1"/>
</dbReference>
<evidence type="ECO:0000256" key="1">
    <source>
        <dbReference type="ARBA" id="ARBA00000085"/>
    </source>
</evidence>
<dbReference type="Pfam" id="PF13185">
    <property type="entry name" value="GAF_2"/>
    <property type="match status" value="1"/>
</dbReference>
<keyword evidence="3" id="KW-0597">Phosphoprotein</keyword>
<dbReference type="SUPFAM" id="SSF55874">
    <property type="entry name" value="ATPase domain of HSP90 chaperone/DNA topoisomerase II/histidine kinase"/>
    <property type="match status" value="1"/>
</dbReference>
<evidence type="ECO:0000256" key="3">
    <source>
        <dbReference type="ARBA" id="ARBA00022553"/>
    </source>
</evidence>
<evidence type="ECO:0000259" key="8">
    <source>
        <dbReference type="PROSITE" id="PS50109"/>
    </source>
</evidence>
<dbReference type="CDD" id="cd00075">
    <property type="entry name" value="HATPase"/>
    <property type="match status" value="1"/>
</dbReference>
<dbReference type="EMBL" id="JAMXQS010000007">
    <property type="protein sequence ID" value="MCO6051262.1"/>
    <property type="molecule type" value="Genomic_DNA"/>
</dbReference>
<evidence type="ECO:0000313" key="9">
    <source>
        <dbReference type="EMBL" id="MCO6051262.1"/>
    </source>
</evidence>
<dbReference type="GO" id="GO:0005524">
    <property type="term" value="F:ATP binding"/>
    <property type="evidence" value="ECO:0007669"/>
    <property type="project" value="UniProtKB-KW"/>
</dbReference>
<evidence type="ECO:0000256" key="5">
    <source>
        <dbReference type="ARBA" id="ARBA00022777"/>
    </source>
</evidence>
<sequence length="807" mass="87727">MTSSDPSLLATDLSTRRKNALPLARIAGLMGVLGLSLIVAVSVWLAWRDYQRAFEQARREVGTAAFSLSDHAGRLVESANVVLKSTLGLVGGSSWDAVARDEELQRQIKGFATASSYIDNVWLNDETGVLRVTSFAFPAPASNASDREAFKALRAPTDRLSIGERIVGKVTGKPTFLIARRIEDADGGFRGMASVTADLSYFNEYWSRVQLPVDTRVRLVRAGELDVLAQHPAPKSGEPFIPFDRSLVRSAIERSPISGEVDLPANEADAPRIMAYRQVGTLPLYITVGVSTDAVAELWRQSLRSFVPVEGGAFLVLLALTLLAFRQAKREKEDAERIEAAREALASANLRLEERVAERTAELSEETERLDTLNQVGMALASELDAARLSETVIQAATRLVGAAYGALFERVPAGREGNAEDLWRLAALAGAPTESFTRFGLPRATNLFGPTFRAEGPVRSDDVSTDPRYGSLGGMPEGHLPVRSYLAVPVVSRSSEVLGALLFGHPRPARFSEREERLIMGFAGQTAVALDNARLFSAVQRENEDRRRAEEELKESNEEIQRYAYIVSHDLRAPLVNVMGFTSELEAIKPEIIAAGAKPADDPVRKQAEEDFDEALSFIKAAISKMDRLINAILKLSREGRRNFRAEPLDMSAVLTDLAAAQRHQAAAKGAEVHIAADLPHLVADRLAVEQIFANLLDNALKYLSPKRAGQIEISGERAGPTRVRFKVRDNGRGVAPEDHGRIFELFRRSGVQDVAGEGIGLAHVKALVRSMGGTIAVSSELDKGTVFTVVLPAMPMRGTGVEAAG</sequence>
<dbReference type="InterPro" id="IPR003594">
    <property type="entry name" value="HATPase_dom"/>
</dbReference>
<comment type="caution">
    <text evidence="9">The sequence shown here is derived from an EMBL/GenBank/DDBJ whole genome shotgun (WGS) entry which is preliminary data.</text>
</comment>
<dbReference type="InterPro" id="IPR003018">
    <property type="entry name" value="GAF"/>
</dbReference>
<evidence type="ECO:0000256" key="7">
    <source>
        <dbReference type="SAM" id="Phobius"/>
    </source>
</evidence>
<reference evidence="9 10" key="1">
    <citation type="submission" date="2022-06" db="EMBL/GenBank/DDBJ databases">
        <title>Mesorhizobium sp. strain RP14 Genome sequencing and assembly.</title>
        <authorList>
            <person name="Kim I."/>
        </authorList>
    </citation>
    <scope>NUCLEOTIDE SEQUENCE [LARGE SCALE GENOMIC DNA]</scope>
    <source>
        <strain evidence="10">RP14(2022)</strain>
    </source>
</reference>
<dbReference type="InterPro" id="IPR036097">
    <property type="entry name" value="HisK_dim/P_sf"/>
</dbReference>
<keyword evidence="7" id="KW-0812">Transmembrane</keyword>
<keyword evidence="10" id="KW-1185">Reference proteome</keyword>
<keyword evidence="9" id="KW-0547">Nucleotide-binding</keyword>
<dbReference type="SUPFAM" id="SSF55781">
    <property type="entry name" value="GAF domain-like"/>
    <property type="match status" value="1"/>
</dbReference>
<name>A0ABT1C901_9HYPH</name>
<dbReference type="Gene3D" id="3.30.450.40">
    <property type="match status" value="1"/>
</dbReference>
<comment type="catalytic activity">
    <reaction evidence="1">
        <text>ATP + protein L-histidine = ADP + protein N-phospho-L-histidine.</text>
        <dbReference type="EC" id="2.7.13.3"/>
    </reaction>
</comment>
<dbReference type="PRINTS" id="PR00344">
    <property type="entry name" value="BCTRLSENSOR"/>
</dbReference>
<dbReference type="SMART" id="SM00065">
    <property type="entry name" value="GAF"/>
    <property type="match status" value="1"/>
</dbReference>
<keyword evidence="4" id="KW-0808">Transferase</keyword>
<dbReference type="Gene3D" id="3.30.565.10">
    <property type="entry name" value="Histidine kinase-like ATPase, C-terminal domain"/>
    <property type="match status" value="1"/>
</dbReference>
<dbReference type="InterPro" id="IPR005467">
    <property type="entry name" value="His_kinase_dom"/>
</dbReference>
<keyword evidence="5" id="KW-0418">Kinase</keyword>
<feature type="domain" description="Histidine kinase" evidence="8">
    <location>
        <begin position="567"/>
        <end position="797"/>
    </location>
</feature>
<dbReference type="PANTHER" id="PTHR42878:SF15">
    <property type="entry name" value="BACTERIOPHYTOCHROME"/>
    <property type="match status" value="1"/>
</dbReference>
<proteinExistence type="predicted"/>
<dbReference type="CDD" id="cd12914">
    <property type="entry name" value="PDC1_DGC_like"/>
    <property type="match status" value="1"/>
</dbReference>
<dbReference type="InterPro" id="IPR036890">
    <property type="entry name" value="HATPase_C_sf"/>
</dbReference>
<feature type="coiled-coil region" evidence="6">
    <location>
        <begin position="328"/>
        <end position="369"/>
    </location>
</feature>
<dbReference type="Gene3D" id="1.10.287.130">
    <property type="match status" value="1"/>
</dbReference>
<accession>A0ABT1C901</accession>
<keyword evidence="7" id="KW-0472">Membrane</keyword>
<protein>
    <recommendedName>
        <fullName evidence="2">histidine kinase</fullName>
        <ecNumber evidence="2">2.7.13.3</ecNumber>
    </recommendedName>
</protein>
<dbReference type="InterPro" id="IPR003661">
    <property type="entry name" value="HisK_dim/P_dom"/>
</dbReference>
<dbReference type="CDD" id="cd12915">
    <property type="entry name" value="PDC2_DGC_like"/>
    <property type="match status" value="1"/>
</dbReference>
<dbReference type="InterPro" id="IPR029016">
    <property type="entry name" value="GAF-like_dom_sf"/>
</dbReference>
<gene>
    <name evidence="9" type="ORF">NGM99_15870</name>
</gene>
<dbReference type="SMART" id="SM00387">
    <property type="entry name" value="HATPase_c"/>
    <property type="match status" value="1"/>
</dbReference>